<sequence length="321" mass="35724">MWGLKSISTVGVRTYSSQVTHDFLNSILARAQEATAKNKEVVQANHARAPLRNRTRQQDGGQQRPANKIRQRNGKVQAKFQVRDENSNRAIPDLKTKQPQFKRAQRNNRDGQADVLDVMDVGTGKTNRASMSAKRSNKFTKRGKGSHVIEAVSLSKKPTSAREIALKKSVDSVSYEPVEPTPLSLLAYSTPIFNTHKSNILQISMQTIKNAASPKNTPSGFDAIHSGIMNKERVLNSSQLDVDVDRLKQIARGQYFSLPVLQNKAFDSLTKSEDKKKQLVENSNVVRRSLDSLDIEPEKKEILYAVCSGTQPVSEVSQLSQ</sequence>
<evidence type="ECO:0000256" key="1">
    <source>
        <dbReference type="SAM" id="MobiDB-lite"/>
    </source>
</evidence>
<evidence type="ECO:0000313" key="3">
    <source>
        <dbReference type="Proteomes" id="UP000054886"/>
    </source>
</evidence>
<proteinExistence type="predicted"/>
<dbReference type="AlphaFoldDB" id="A0A0W0C613"/>
<accession>A0A0W0C613</accession>
<dbReference type="VEuPathDB" id="FungiDB:B1J91_G04675g"/>
<dbReference type="VEuPathDB" id="FungiDB:CAGL0G04675g"/>
<comment type="caution">
    <text evidence="2">The sequence shown here is derived from an EMBL/GenBank/DDBJ whole genome shotgun (WGS) entry which is preliminary data.</text>
</comment>
<keyword evidence="2" id="KW-0687">Ribonucleoprotein</keyword>
<feature type="region of interest" description="Disordered" evidence="1">
    <location>
        <begin position="41"/>
        <end position="77"/>
    </location>
</feature>
<gene>
    <name evidence="2" type="ORF">AO440_001675</name>
</gene>
<dbReference type="EMBL" id="LLZZ01000107">
    <property type="protein sequence ID" value="KTB07678.1"/>
    <property type="molecule type" value="Genomic_DNA"/>
</dbReference>
<keyword evidence="2" id="KW-0689">Ribosomal protein</keyword>
<reference evidence="2 3" key="1">
    <citation type="submission" date="2015-10" db="EMBL/GenBank/DDBJ databases">
        <title>Draft genomes sequences of Candida glabrata isolates 1A, 1B, 2A, 2B, 3A and 3B.</title>
        <authorList>
            <person name="Haavelsrud O.E."/>
            <person name="Gaustad P."/>
        </authorList>
    </citation>
    <scope>NUCLEOTIDE SEQUENCE [LARGE SCALE GENOMIC DNA]</scope>
    <source>
        <strain evidence="2">910700640</strain>
    </source>
</reference>
<dbReference type="VEuPathDB" id="FungiDB:GVI51_G04477"/>
<dbReference type="Proteomes" id="UP000054886">
    <property type="component" value="Unassembled WGS sequence"/>
</dbReference>
<dbReference type="GO" id="GO:0005840">
    <property type="term" value="C:ribosome"/>
    <property type="evidence" value="ECO:0007669"/>
    <property type="project" value="UniProtKB-KW"/>
</dbReference>
<protein>
    <submittedName>
        <fullName evidence="2">37S ribosomal protein RSM28, mitochondrial</fullName>
    </submittedName>
</protein>
<dbReference type="VEuPathDB" id="FungiDB:GWK60_G04455"/>
<organism evidence="2 3">
    <name type="scientific">Candida glabrata</name>
    <name type="common">Yeast</name>
    <name type="synonym">Torulopsis glabrata</name>
    <dbReference type="NCBI Taxonomy" id="5478"/>
    <lineage>
        <taxon>Eukaryota</taxon>
        <taxon>Fungi</taxon>
        <taxon>Dikarya</taxon>
        <taxon>Ascomycota</taxon>
        <taxon>Saccharomycotina</taxon>
        <taxon>Saccharomycetes</taxon>
        <taxon>Saccharomycetales</taxon>
        <taxon>Saccharomycetaceae</taxon>
        <taxon>Nakaseomyces</taxon>
    </lineage>
</organism>
<name>A0A0W0C613_CANGB</name>
<evidence type="ECO:0000313" key="2">
    <source>
        <dbReference type="EMBL" id="KTB07678.1"/>
    </source>
</evidence>